<dbReference type="Proteomes" id="UP000075455">
    <property type="component" value="Unassembled WGS sequence"/>
</dbReference>
<evidence type="ECO:0000313" key="2">
    <source>
        <dbReference type="Proteomes" id="UP000075455"/>
    </source>
</evidence>
<proteinExistence type="predicted"/>
<dbReference type="EMBL" id="LQYS01000136">
    <property type="protein sequence ID" value="KYD04319.1"/>
    <property type="molecule type" value="Genomic_DNA"/>
</dbReference>
<sequence length="100" mass="10762">MASLIPPIKGIGIAGKAGIKGAKAAEAATDVSKSVSQTKHVLRYDKVMPALQAAYLHVVKAPITNIICSFKKQWNDLLASIPFVRGSRTWRESAQRPAYG</sequence>
<protein>
    <submittedName>
        <fullName evidence="1">Uncharacterized protein</fullName>
    </submittedName>
</protein>
<dbReference type="STRING" id="81408.B4119_4344"/>
<name>A0A150KWX5_9BACL</name>
<gene>
    <name evidence="1" type="ORF">B4119_4344</name>
</gene>
<organism evidence="1 2">
    <name type="scientific">Saccharococcus caldoxylosilyticus</name>
    <dbReference type="NCBI Taxonomy" id="81408"/>
    <lineage>
        <taxon>Bacteria</taxon>
        <taxon>Bacillati</taxon>
        <taxon>Bacillota</taxon>
        <taxon>Bacilli</taxon>
        <taxon>Bacillales</taxon>
        <taxon>Anoxybacillaceae</taxon>
        <taxon>Saccharococcus</taxon>
    </lineage>
</organism>
<reference evidence="1 2" key="1">
    <citation type="submission" date="2016-01" db="EMBL/GenBank/DDBJ databases">
        <title>Draft Genome Sequences of Seven Thermophilic Sporeformers Isolated from Foods.</title>
        <authorList>
            <person name="Berendsen E.M."/>
            <person name="Wells-Bennik M.H."/>
            <person name="Krawcyk A.O."/>
            <person name="De Jong A."/>
            <person name="Holsappel S."/>
            <person name="Eijlander R.T."/>
            <person name="Kuipers O.P."/>
        </authorList>
    </citation>
    <scope>NUCLEOTIDE SEQUENCE [LARGE SCALE GENOMIC DNA]</scope>
    <source>
        <strain evidence="1 2">B4119</strain>
    </source>
</reference>
<dbReference type="PATRIC" id="fig|81408.3.peg.2253"/>
<comment type="caution">
    <text evidence="1">The sequence shown here is derived from an EMBL/GenBank/DDBJ whole genome shotgun (WGS) entry which is preliminary data.</text>
</comment>
<accession>A0A150KWX5</accession>
<dbReference type="AlphaFoldDB" id="A0A150KWX5"/>
<evidence type="ECO:0000313" key="1">
    <source>
        <dbReference type="EMBL" id="KYD04319.1"/>
    </source>
</evidence>